<feature type="transmembrane region" description="Helical" evidence="1">
    <location>
        <begin position="7"/>
        <end position="25"/>
    </location>
</feature>
<evidence type="ECO:0000256" key="1">
    <source>
        <dbReference type="SAM" id="Phobius"/>
    </source>
</evidence>
<gene>
    <name evidence="2" type="ORF">ACFFTR_19755</name>
</gene>
<sequence length="194" mass="21149">MRFLRGLAGAAMVAGAGGLCVWAGHIGSAGWWRGVVTLLIGGLALVVLAFVVPVIALENWEGVGCLAMFPALILIIATTWLTVIDIEVHDGQWKPVTVMAEHCTSTDNGCQWEYRVSDTKTEQDLGWITCDESTLDPGDHTRLHYDPTGHHRPNLEPCAHTAPGWTTALHIVWGIWAAVMLAVIIGTVFEEWWA</sequence>
<evidence type="ECO:0000313" key="2">
    <source>
        <dbReference type="EMBL" id="MFB9445316.1"/>
    </source>
</evidence>
<proteinExistence type="predicted"/>
<evidence type="ECO:0008006" key="4">
    <source>
        <dbReference type="Google" id="ProtNLM"/>
    </source>
</evidence>
<keyword evidence="3" id="KW-1185">Reference proteome</keyword>
<dbReference type="RefSeq" id="WP_223103331.1">
    <property type="nucleotide sequence ID" value="NZ_CP061913.1"/>
</dbReference>
<dbReference type="EMBL" id="JBHMCA010000042">
    <property type="protein sequence ID" value="MFB9445316.1"/>
    <property type="molecule type" value="Genomic_DNA"/>
</dbReference>
<keyword evidence="1" id="KW-0812">Transmembrane</keyword>
<dbReference type="Proteomes" id="UP001589608">
    <property type="component" value="Unassembled WGS sequence"/>
</dbReference>
<feature type="transmembrane region" description="Helical" evidence="1">
    <location>
        <begin position="31"/>
        <end position="56"/>
    </location>
</feature>
<evidence type="ECO:0000313" key="3">
    <source>
        <dbReference type="Proteomes" id="UP001589608"/>
    </source>
</evidence>
<feature type="transmembrane region" description="Helical" evidence="1">
    <location>
        <begin position="171"/>
        <end position="189"/>
    </location>
</feature>
<protein>
    <recommendedName>
        <fullName evidence="4">DUF3592 domain-containing protein</fullName>
    </recommendedName>
</protein>
<keyword evidence="1" id="KW-1133">Transmembrane helix</keyword>
<comment type="caution">
    <text evidence="2">The sequence shown here is derived from an EMBL/GenBank/DDBJ whole genome shotgun (WGS) entry which is preliminary data.</text>
</comment>
<keyword evidence="1" id="KW-0472">Membrane</keyword>
<reference evidence="2 3" key="1">
    <citation type="submission" date="2024-09" db="EMBL/GenBank/DDBJ databases">
        <authorList>
            <person name="Sun Q."/>
            <person name="Mori K."/>
        </authorList>
    </citation>
    <scope>NUCLEOTIDE SEQUENCE [LARGE SCALE GENOMIC DNA]</scope>
    <source>
        <strain evidence="2 3">JCM 3307</strain>
    </source>
</reference>
<organism evidence="2 3">
    <name type="scientific">Dactylosporangium vinaceum</name>
    <dbReference type="NCBI Taxonomy" id="53362"/>
    <lineage>
        <taxon>Bacteria</taxon>
        <taxon>Bacillati</taxon>
        <taxon>Actinomycetota</taxon>
        <taxon>Actinomycetes</taxon>
        <taxon>Micromonosporales</taxon>
        <taxon>Micromonosporaceae</taxon>
        <taxon>Dactylosporangium</taxon>
    </lineage>
</organism>
<accession>A0ABV5M8X7</accession>
<feature type="transmembrane region" description="Helical" evidence="1">
    <location>
        <begin position="63"/>
        <end position="84"/>
    </location>
</feature>
<name>A0ABV5M8X7_9ACTN</name>